<dbReference type="InterPro" id="IPR003594">
    <property type="entry name" value="HATPase_dom"/>
</dbReference>
<keyword evidence="8" id="KW-0067">ATP-binding</keyword>
<dbReference type="InterPro" id="IPR003661">
    <property type="entry name" value="HisK_dim/P_dom"/>
</dbReference>
<dbReference type="InterPro" id="IPR036890">
    <property type="entry name" value="HATPase_C_sf"/>
</dbReference>
<dbReference type="Gene3D" id="3.30.565.10">
    <property type="entry name" value="Histidine kinase-like ATPase, C-terminal domain"/>
    <property type="match status" value="1"/>
</dbReference>
<dbReference type="GO" id="GO:0016020">
    <property type="term" value="C:membrane"/>
    <property type="evidence" value="ECO:0007669"/>
    <property type="project" value="UniProtKB-SubCell"/>
</dbReference>
<dbReference type="PANTHER" id="PTHR43065">
    <property type="entry name" value="SENSOR HISTIDINE KINASE"/>
    <property type="match status" value="1"/>
</dbReference>
<gene>
    <name evidence="13" type="ordered locus">TOPB45_1247</name>
</gene>
<keyword evidence="14" id="KW-1185">Reference proteome</keyword>
<evidence type="ECO:0000256" key="9">
    <source>
        <dbReference type="ARBA" id="ARBA00023012"/>
    </source>
</evidence>
<dbReference type="EC" id="2.7.13.3" evidence="3"/>
<evidence type="ECO:0000259" key="11">
    <source>
        <dbReference type="PROSITE" id="PS50109"/>
    </source>
</evidence>
<evidence type="ECO:0000256" key="2">
    <source>
        <dbReference type="ARBA" id="ARBA00004370"/>
    </source>
</evidence>
<evidence type="ECO:0000256" key="7">
    <source>
        <dbReference type="ARBA" id="ARBA00022777"/>
    </source>
</evidence>
<evidence type="ECO:0000256" key="6">
    <source>
        <dbReference type="ARBA" id="ARBA00022741"/>
    </source>
</evidence>
<dbReference type="PANTHER" id="PTHR43065:SF46">
    <property type="entry name" value="C4-DICARBOXYLATE TRANSPORT SENSOR PROTEIN DCTB"/>
    <property type="match status" value="1"/>
</dbReference>
<keyword evidence="10" id="KW-1133">Transmembrane helix</keyword>
<dbReference type="CDD" id="cd00082">
    <property type="entry name" value="HisKA"/>
    <property type="match status" value="1"/>
</dbReference>
<name>F8C271_THEGP</name>
<evidence type="ECO:0000313" key="13">
    <source>
        <dbReference type="EMBL" id="AEH23329.1"/>
    </source>
</evidence>
<protein>
    <recommendedName>
        <fullName evidence="3">histidine kinase</fullName>
        <ecNumber evidence="3">2.7.13.3</ecNumber>
    </recommendedName>
</protein>
<dbReference type="SUPFAM" id="SSF47384">
    <property type="entry name" value="Homodimeric domain of signal transducing histidine kinase"/>
    <property type="match status" value="1"/>
</dbReference>
<dbReference type="Pfam" id="PF00512">
    <property type="entry name" value="HisKA"/>
    <property type="match status" value="1"/>
</dbReference>
<dbReference type="SUPFAM" id="SSF55874">
    <property type="entry name" value="ATPase domain of HSP90 chaperone/DNA topoisomerase II/histidine kinase"/>
    <property type="match status" value="1"/>
</dbReference>
<evidence type="ECO:0000313" key="14">
    <source>
        <dbReference type="Proteomes" id="UP000006583"/>
    </source>
</evidence>
<dbReference type="SMART" id="SM00388">
    <property type="entry name" value="HisKA"/>
    <property type="match status" value="1"/>
</dbReference>
<dbReference type="PRINTS" id="PR00344">
    <property type="entry name" value="BCTRLSENSOR"/>
</dbReference>
<dbReference type="KEGG" id="top:TOPB45_1247"/>
<dbReference type="AlphaFoldDB" id="F8C271"/>
<dbReference type="InterPro" id="IPR004358">
    <property type="entry name" value="Sig_transdc_His_kin-like_C"/>
</dbReference>
<dbReference type="GO" id="GO:0005524">
    <property type="term" value="F:ATP binding"/>
    <property type="evidence" value="ECO:0007669"/>
    <property type="project" value="UniProtKB-KW"/>
</dbReference>
<reference evidence="13 14" key="1">
    <citation type="journal article" date="2013" name="Genome Announc.">
        <title>Complete genome sequence of the hyperthermophilic sulfate-reducing bacterium Thermodesulfobacterium geofontis OPF15T.</title>
        <authorList>
            <person name="Elkins J.G."/>
            <person name="Hamilton-Brehm S.D."/>
            <person name="Lucas S."/>
            <person name="Han J."/>
            <person name="Lapidus A."/>
            <person name="Cheng J.F."/>
            <person name="Goodwin L.A."/>
            <person name="Pitluck S."/>
            <person name="Peters L."/>
            <person name="Mikhailova N."/>
            <person name="Davenport K.W."/>
            <person name="Detter J.C."/>
            <person name="Han C.S."/>
            <person name="Tapia R."/>
            <person name="Land M.L."/>
            <person name="Hauser L."/>
            <person name="Kyrpides N.C."/>
            <person name="Ivanova N.N."/>
            <person name="Pagani I."/>
            <person name="Bruce D."/>
            <person name="Woyke T."/>
            <person name="Cottingham R.W."/>
        </authorList>
    </citation>
    <scope>NUCLEOTIDE SEQUENCE [LARGE SCALE GENOMIC DNA]</scope>
    <source>
        <strain evidence="13 14">OPF15</strain>
    </source>
</reference>
<comment type="catalytic activity">
    <reaction evidence="1">
        <text>ATP + protein L-histidine = ADP + protein N-phospho-L-histidine.</text>
        <dbReference type="EC" id="2.7.13.3"/>
    </reaction>
</comment>
<accession>F8C271</accession>
<dbReference type="InterPro" id="IPR005467">
    <property type="entry name" value="His_kinase_dom"/>
</dbReference>
<dbReference type="Gene3D" id="6.10.340.10">
    <property type="match status" value="1"/>
</dbReference>
<evidence type="ECO:0000256" key="1">
    <source>
        <dbReference type="ARBA" id="ARBA00000085"/>
    </source>
</evidence>
<dbReference type="CDD" id="cd06225">
    <property type="entry name" value="HAMP"/>
    <property type="match status" value="1"/>
</dbReference>
<dbReference type="HOGENOM" id="CLU_000445_89_29_0"/>
<evidence type="ECO:0000256" key="10">
    <source>
        <dbReference type="SAM" id="Phobius"/>
    </source>
</evidence>
<keyword evidence="7 13" id="KW-0418">Kinase</keyword>
<dbReference type="eggNOG" id="COG4191">
    <property type="taxonomic scope" value="Bacteria"/>
</dbReference>
<dbReference type="InterPro" id="IPR003660">
    <property type="entry name" value="HAMP_dom"/>
</dbReference>
<dbReference type="SMART" id="SM00387">
    <property type="entry name" value="HATPase_c"/>
    <property type="match status" value="1"/>
</dbReference>
<dbReference type="STRING" id="795359.TOPB45_1247"/>
<sequence length="468" mass="54432">MKALLPKSLKQKVFLTIIVGIFFIGFLVLGIYETFKSINFLLVNSERISEFVDNILEARRFEKNFLLYKNIEDLEMLLHHVLNCEQELKTYEYEIGKFLGESSCQELKTVLEKYKNMVLLLKTNKCSTEKCFEDIRERGRILTQYAERLNKLKNLKVKESLDNLRKILLIAAIFLLVLGIFYSYYLYISISQPLKKLDNYILEISKGKFYTVPPVSQDREIILLVEAINTMLAEIDKRTNYLIQTEKLATLGTFLFGLTHELNNPLNNIYTTCQVLKEELKGGNFSQEFMEDLLTEMEKEIERIKRFVKGILDYSKPGEKREIELKELVEETKFYLKGAIPHRIEVKLEIPENLKIWVDPQQMKQVFINLFKNSIDAIENEGQIKISAEEKENQIVIYFSDTGKGIPADILPKIFEPFFTTKSGDRGYGIGMFIVYHLIKNHGGTIEVESEVNKGTTFIIKLPKKEMV</sequence>
<dbReference type="PROSITE" id="PS50885">
    <property type="entry name" value="HAMP"/>
    <property type="match status" value="1"/>
</dbReference>
<keyword evidence="5" id="KW-0808">Transferase</keyword>
<keyword evidence="9" id="KW-0902">Two-component regulatory system</keyword>
<dbReference type="PATRIC" id="fig|795359.3.peg.1266"/>
<feature type="transmembrane region" description="Helical" evidence="10">
    <location>
        <begin position="167"/>
        <end position="187"/>
    </location>
</feature>
<dbReference type="GO" id="GO:0000155">
    <property type="term" value="F:phosphorelay sensor kinase activity"/>
    <property type="evidence" value="ECO:0007669"/>
    <property type="project" value="InterPro"/>
</dbReference>
<dbReference type="Pfam" id="PF02518">
    <property type="entry name" value="HATPase_c"/>
    <property type="match status" value="1"/>
</dbReference>
<dbReference type="Gene3D" id="1.10.287.130">
    <property type="match status" value="1"/>
</dbReference>
<feature type="domain" description="Histidine kinase" evidence="11">
    <location>
        <begin position="257"/>
        <end position="466"/>
    </location>
</feature>
<organism evidence="13 14">
    <name type="scientific">Thermodesulfobacterium geofontis (strain OPF15)</name>
    <dbReference type="NCBI Taxonomy" id="795359"/>
    <lineage>
        <taxon>Bacteria</taxon>
        <taxon>Pseudomonadati</taxon>
        <taxon>Thermodesulfobacteriota</taxon>
        <taxon>Thermodesulfobacteria</taxon>
        <taxon>Thermodesulfobacteriales</taxon>
        <taxon>Thermodesulfobacteriaceae</taxon>
        <taxon>Thermodesulfobacterium</taxon>
    </lineage>
</organism>
<evidence type="ECO:0000256" key="4">
    <source>
        <dbReference type="ARBA" id="ARBA00022553"/>
    </source>
</evidence>
<keyword evidence="6" id="KW-0547">Nucleotide-binding</keyword>
<evidence type="ECO:0000256" key="8">
    <source>
        <dbReference type="ARBA" id="ARBA00022840"/>
    </source>
</evidence>
<feature type="transmembrane region" description="Helical" evidence="10">
    <location>
        <begin position="12"/>
        <end position="32"/>
    </location>
</feature>
<proteinExistence type="predicted"/>
<evidence type="ECO:0000259" key="12">
    <source>
        <dbReference type="PROSITE" id="PS50885"/>
    </source>
</evidence>
<dbReference type="PROSITE" id="PS50109">
    <property type="entry name" value="HIS_KIN"/>
    <property type="match status" value="1"/>
</dbReference>
<dbReference type="EMBL" id="CP002829">
    <property type="protein sequence ID" value="AEH23329.1"/>
    <property type="molecule type" value="Genomic_DNA"/>
</dbReference>
<evidence type="ECO:0000256" key="3">
    <source>
        <dbReference type="ARBA" id="ARBA00012438"/>
    </source>
</evidence>
<dbReference type="OrthoDB" id="224978at2"/>
<evidence type="ECO:0000256" key="5">
    <source>
        <dbReference type="ARBA" id="ARBA00022679"/>
    </source>
</evidence>
<dbReference type="Proteomes" id="UP000006583">
    <property type="component" value="Chromosome"/>
</dbReference>
<keyword evidence="10" id="KW-0812">Transmembrane</keyword>
<dbReference type="InterPro" id="IPR036097">
    <property type="entry name" value="HisK_dim/P_sf"/>
</dbReference>
<keyword evidence="10" id="KW-0472">Membrane</keyword>
<keyword evidence="4" id="KW-0597">Phosphoprotein</keyword>
<comment type="subcellular location">
    <subcellularLocation>
        <location evidence="2">Membrane</location>
    </subcellularLocation>
</comment>
<feature type="domain" description="HAMP" evidence="12">
    <location>
        <begin position="188"/>
        <end position="240"/>
    </location>
</feature>
<dbReference type="RefSeq" id="WP_013910027.1">
    <property type="nucleotide sequence ID" value="NC_015682.1"/>
</dbReference>
<dbReference type="SMART" id="SM00304">
    <property type="entry name" value="HAMP"/>
    <property type="match status" value="1"/>
</dbReference>